<sequence>MSEDILVEISDKDLNLLADLYEKHQATAPHAYSTIRTCIEWREKKPDSNYVTVFGVQDTWLTTGTFIVLMQKDVMVCGIRRHISTVYDFVKELRTPIYVDVVTELYVIDKEDALKFEYTCPEHLYFARLKKSHAAQINDVWPHKSKNSQGYLEILIEMNNSLGLFLKSDDTLVCWVLRSPMGQMATLQTDVNHKRKGYASLVTKAMSKQIAQDGFNPLGTIVRGNVASETMFSGLGFRSIDTSTFVMH</sequence>
<organism evidence="1 2">
    <name type="scientific">Holotrichia oblita</name>
    <name type="common">Chafer beetle</name>
    <dbReference type="NCBI Taxonomy" id="644536"/>
    <lineage>
        <taxon>Eukaryota</taxon>
        <taxon>Metazoa</taxon>
        <taxon>Ecdysozoa</taxon>
        <taxon>Arthropoda</taxon>
        <taxon>Hexapoda</taxon>
        <taxon>Insecta</taxon>
        <taxon>Pterygota</taxon>
        <taxon>Neoptera</taxon>
        <taxon>Endopterygota</taxon>
        <taxon>Coleoptera</taxon>
        <taxon>Polyphaga</taxon>
        <taxon>Scarabaeiformia</taxon>
        <taxon>Scarabaeidae</taxon>
        <taxon>Melolonthinae</taxon>
        <taxon>Holotrichia</taxon>
    </lineage>
</organism>
<evidence type="ECO:0000313" key="1">
    <source>
        <dbReference type="EMBL" id="KAI4469222.1"/>
    </source>
</evidence>
<evidence type="ECO:0000313" key="2">
    <source>
        <dbReference type="Proteomes" id="UP001056778"/>
    </source>
</evidence>
<reference evidence="1" key="1">
    <citation type="submission" date="2022-04" db="EMBL/GenBank/DDBJ databases">
        <title>Chromosome-scale genome assembly of Holotrichia oblita Faldermann.</title>
        <authorList>
            <person name="Rongchong L."/>
        </authorList>
    </citation>
    <scope>NUCLEOTIDE SEQUENCE</scope>
    <source>
        <strain evidence="1">81SQS9</strain>
    </source>
</reference>
<accession>A0ACB9TQQ5</accession>
<dbReference type="EMBL" id="CM043016">
    <property type="protein sequence ID" value="KAI4469222.1"/>
    <property type="molecule type" value="Genomic_DNA"/>
</dbReference>
<gene>
    <name evidence="1" type="ORF">MML48_2g00003612</name>
</gene>
<keyword evidence="2" id="KW-1185">Reference proteome</keyword>
<name>A0ACB9TQQ5_HOLOL</name>
<dbReference type="Proteomes" id="UP001056778">
    <property type="component" value="Chromosome 2"/>
</dbReference>
<proteinExistence type="predicted"/>
<protein>
    <submittedName>
        <fullName evidence="1">Uncharacterized protein</fullName>
    </submittedName>
</protein>
<comment type="caution">
    <text evidence="1">The sequence shown here is derived from an EMBL/GenBank/DDBJ whole genome shotgun (WGS) entry which is preliminary data.</text>
</comment>